<reference evidence="2" key="1">
    <citation type="journal article" date="2015" name="J. Med. Entomol.">
        <title>A Deep Insight Into the Sialotranscriptome of the Chagas Disease Vector, Panstrongylus megistus (Hemiptera: Heteroptera).</title>
        <authorList>
            <person name="Ribeiro J.M."/>
            <person name="Schwarz A."/>
            <person name="Francischetti I.M."/>
        </authorList>
    </citation>
    <scope>NUCLEOTIDE SEQUENCE</scope>
    <source>
        <tissue evidence="2">Salivary glands</tissue>
    </source>
</reference>
<dbReference type="Pfam" id="PF09495">
    <property type="entry name" value="DUF2462"/>
    <property type="match status" value="1"/>
</dbReference>
<sequence length="96" mass="10903">MPQGIKKNKNPPLPGINKKKKIKVQTVSRKNRPIAPKKVKHVEAQQLKKIITKNVNKCMEEQIRSIANDSQKVHLSKKKDKAGSFDPNKMPPKEIS</sequence>
<feature type="compositionally biased region" description="Basic residues" evidence="1">
    <location>
        <begin position="17"/>
        <end position="40"/>
    </location>
</feature>
<proteinExistence type="evidence at transcript level"/>
<dbReference type="AlphaFoldDB" id="A0A069DMJ5"/>
<dbReference type="EMBL" id="GBGD01003616">
    <property type="protein sequence ID" value="JAC85273.1"/>
    <property type="molecule type" value="mRNA"/>
</dbReference>
<evidence type="ECO:0000256" key="1">
    <source>
        <dbReference type="SAM" id="MobiDB-lite"/>
    </source>
</evidence>
<feature type="region of interest" description="Disordered" evidence="1">
    <location>
        <begin position="1"/>
        <end position="40"/>
    </location>
</feature>
<accession>A0A069DMJ5</accession>
<organism evidence="2">
    <name type="scientific">Panstrongylus megistus</name>
    <dbReference type="NCBI Taxonomy" id="65343"/>
    <lineage>
        <taxon>Eukaryota</taxon>
        <taxon>Metazoa</taxon>
        <taxon>Ecdysozoa</taxon>
        <taxon>Arthropoda</taxon>
        <taxon>Hexapoda</taxon>
        <taxon>Insecta</taxon>
        <taxon>Pterygota</taxon>
        <taxon>Neoptera</taxon>
        <taxon>Paraneoptera</taxon>
        <taxon>Hemiptera</taxon>
        <taxon>Heteroptera</taxon>
        <taxon>Panheteroptera</taxon>
        <taxon>Cimicomorpha</taxon>
        <taxon>Reduviidae</taxon>
        <taxon>Triatominae</taxon>
        <taxon>Panstrongylus</taxon>
    </lineage>
</organism>
<dbReference type="InterPro" id="IPR019034">
    <property type="entry name" value="UPF0390"/>
</dbReference>
<feature type="region of interest" description="Disordered" evidence="1">
    <location>
        <begin position="68"/>
        <end position="96"/>
    </location>
</feature>
<evidence type="ECO:0000313" key="2">
    <source>
        <dbReference type="EMBL" id="JAC85273.1"/>
    </source>
</evidence>
<name>A0A069DMJ5_9HEMI</name>
<protein>
    <submittedName>
        <fullName evidence="2">Uncharacterized protein</fullName>
    </submittedName>
</protein>